<gene>
    <name evidence="7" type="ORF">Sxan_78520</name>
</gene>
<sequence length="375" mass="38875">MGAKRWLGVAGAGVVATPLAFGIGMVMLVATLAEDGGKGRSVGTWPTSGALRIGGPDGVPAQYAPLILAAAAACDQGLPPAILAAQLWAESNFDPTAISRDSAGRPIAYGISQFIPDTWATQGVDGDGDGDKDVMDPKDAIPAQGRMMCGLLKTAKAHPEYSGSPIEKALAGYNAGWGRVEQFGGVPPASFAAGQTYNYVKAILARSVKYTASVGGGGGGGPVELPDGFELPPDTPPQVRTAVAWALAQQGGWYQLGGDCTDALGSKPQHWCDCSSLMQQAYRAAGITIPRVTFDQIDLPIKVGLDDPKPGDLVFNAGSDGSAASPGHVGMYIGSGLLIESPRTGVRTRIVPYSSWRNSTNYMTRATGIRRVVAW</sequence>
<keyword evidence="3" id="KW-0378">Hydrolase</keyword>
<evidence type="ECO:0000313" key="7">
    <source>
        <dbReference type="EMBL" id="GHI90488.1"/>
    </source>
</evidence>
<dbReference type="PANTHER" id="PTHR47359:SF3">
    <property type="entry name" value="NLP_P60 DOMAIN-CONTAINING PROTEIN-RELATED"/>
    <property type="match status" value="1"/>
</dbReference>
<feature type="domain" description="NlpC/P60" evidence="6">
    <location>
        <begin position="236"/>
        <end position="373"/>
    </location>
</feature>
<dbReference type="Proteomes" id="UP000600026">
    <property type="component" value="Unassembled WGS sequence"/>
</dbReference>
<keyword evidence="2" id="KW-0645">Protease</keyword>
<dbReference type="OrthoDB" id="5244330at2"/>
<keyword evidence="5" id="KW-0472">Membrane</keyword>
<evidence type="ECO:0000256" key="5">
    <source>
        <dbReference type="SAM" id="Phobius"/>
    </source>
</evidence>
<dbReference type="InterPro" id="IPR051794">
    <property type="entry name" value="PG_Endopeptidase_C40"/>
</dbReference>
<protein>
    <submittedName>
        <fullName evidence="7">Transglycosylase</fullName>
    </submittedName>
</protein>
<dbReference type="InterPro" id="IPR023346">
    <property type="entry name" value="Lysozyme-like_dom_sf"/>
</dbReference>
<name>A0A919HCE4_9ACTN</name>
<dbReference type="SUPFAM" id="SSF54001">
    <property type="entry name" value="Cysteine proteinases"/>
    <property type="match status" value="1"/>
</dbReference>
<dbReference type="Gene3D" id="3.90.1720.10">
    <property type="entry name" value="endopeptidase domain like (from Nostoc punctiforme)"/>
    <property type="match status" value="1"/>
</dbReference>
<keyword evidence="5" id="KW-1133">Transmembrane helix</keyword>
<keyword evidence="4" id="KW-0788">Thiol protease</keyword>
<evidence type="ECO:0000256" key="3">
    <source>
        <dbReference type="ARBA" id="ARBA00022801"/>
    </source>
</evidence>
<proteinExistence type="inferred from homology"/>
<dbReference type="InterPro" id="IPR038765">
    <property type="entry name" value="Papain-like_cys_pep_sf"/>
</dbReference>
<comment type="similarity">
    <text evidence="1">Belongs to the peptidase C40 family.</text>
</comment>
<dbReference type="SUPFAM" id="SSF53955">
    <property type="entry name" value="Lysozyme-like"/>
    <property type="match status" value="1"/>
</dbReference>
<dbReference type="InterPro" id="IPR008258">
    <property type="entry name" value="Transglycosylase_SLT_dom_1"/>
</dbReference>
<dbReference type="PANTHER" id="PTHR47359">
    <property type="entry name" value="PEPTIDOGLYCAN DL-ENDOPEPTIDASE CWLO"/>
    <property type="match status" value="1"/>
</dbReference>
<accession>A0A919HCE4</accession>
<evidence type="ECO:0000256" key="4">
    <source>
        <dbReference type="ARBA" id="ARBA00022807"/>
    </source>
</evidence>
<keyword evidence="8" id="KW-1185">Reference proteome</keyword>
<reference evidence="7" key="1">
    <citation type="submission" date="2020-09" db="EMBL/GenBank/DDBJ databases">
        <title>Whole genome shotgun sequence of Streptomyces xanthophaeus NBRC 12829.</title>
        <authorList>
            <person name="Komaki H."/>
            <person name="Tamura T."/>
        </authorList>
    </citation>
    <scope>NUCLEOTIDE SEQUENCE</scope>
    <source>
        <strain evidence="7">NBRC 12829</strain>
    </source>
</reference>
<dbReference type="InterPro" id="IPR000064">
    <property type="entry name" value="NLP_P60_dom"/>
</dbReference>
<evidence type="ECO:0000256" key="2">
    <source>
        <dbReference type="ARBA" id="ARBA00022670"/>
    </source>
</evidence>
<evidence type="ECO:0000313" key="8">
    <source>
        <dbReference type="Proteomes" id="UP000600026"/>
    </source>
</evidence>
<comment type="caution">
    <text evidence="7">The sequence shown here is derived from an EMBL/GenBank/DDBJ whole genome shotgun (WGS) entry which is preliminary data.</text>
</comment>
<dbReference type="GO" id="GO:0008234">
    <property type="term" value="F:cysteine-type peptidase activity"/>
    <property type="evidence" value="ECO:0007669"/>
    <property type="project" value="UniProtKB-KW"/>
</dbReference>
<dbReference type="AlphaFoldDB" id="A0A919HCE4"/>
<dbReference type="PROSITE" id="PS51935">
    <property type="entry name" value="NLPC_P60"/>
    <property type="match status" value="1"/>
</dbReference>
<dbReference type="RefSeq" id="WP_031143238.1">
    <property type="nucleotide sequence ID" value="NZ_BNEE01000011.1"/>
</dbReference>
<organism evidence="7 8">
    <name type="scientific">Streptomyces xanthophaeus</name>
    <dbReference type="NCBI Taxonomy" id="67385"/>
    <lineage>
        <taxon>Bacteria</taxon>
        <taxon>Bacillati</taxon>
        <taxon>Actinomycetota</taxon>
        <taxon>Actinomycetes</taxon>
        <taxon>Kitasatosporales</taxon>
        <taxon>Streptomycetaceae</taxon>
        <taxon>Streptomyces</taxon>
    </lineage>
</organism>
<feature type="transmembrane region" description="Helical" evidence="5">
    <location>
        <begin position="6"/>
        <end position="30"/>
    </location>
</feature>
<dbReference type="CDD" id="cd13399">
    <property type="entry name" value="Slt35-like"/>
    <property type="match status" value="1"/>
</dbReference>
<dbReference type="Pfam" id="PF01464">
    <property type="entry name" value="SLT"/>
    <property type="match status" value="1"/>
</dbReference>
<evidence type="ECO:0000256" key="1">
    <source>
        <dbReference type="ARBA" id="ARBA00007074"/>
    </source>
</evidence>
<dbReference type="Pfam" id="PF00877">
    <property type="entry name" value="NLPC_P60"/>
    <property type="match status" value="1"/>
</dbReference>
<dbReference type="GO" id="GO:0006508">
    <property type="term" value="P:proteolysis"/>
    <property type="evidence" value="ECO:0007669"/>
    <property type="project" value="UniProtKB-KW"/>
</dbReference>
<dbReference type="Gene3D" id="1.10.530.10">
    <property type="match status" value="1"/>
</dbReference>
<dbReference type="EMBL" id="BNEE01000011">
    <property type="protein sequence ID" value="GHI90488.1"/>
    <property type="molecule type" value="Genomic_DNA"/>
</dbReference>
<keyword evidence="5" id="KW-0812">Transmembrane</keyword>
<evidence type="ECO:0000259" key="6">
    <source>
        <dbReference type="PROSITE" id="PS51935"/>
    </source>
</evidence>